<dbReference type="PANTHER" id="PTHR47691:SF3">
    <property type="entry name" value="HTH-TYPE TRANSCRIPTIONAL REGULATOR RV0890C-RELATED"/>
    <property type="match status" value="1"/>
</dbReference>
<organism evidence="5 6">
    <name type="scientific">Sphaerisporangium dianthi</name>
    <dbReference type="NCBI Taxonomy" id="1436120"/>
    <lineage>
        <taxon>Bacteria</taxon>
        <taxon>Bacillati</taxon>
        <taxon>Actinomycetota</taxon>
        <taxon>Actinomycetes</taxon>
        <taxon>Streptosporangiales</taxon>
        <taxon>Streptosporangiaceae</taxon>
        <taxon>Sphaerisporangium</taxon>
    </lineage>
</organism>
<sequence>MTREPEEVRAAIGVTGQSSFDLEDAAGKPAATYSGGMRRRLDLAMILVGRPQVIFLDEPTTGLDPRSRRDLWQIIREHHRGGEGPDHGDTRWRYRVAGARLERSRRAGRVPVGQEALRPGVARGGEMRIRLLGPVAAIGRDGRPIDMGGPRQRMLLARLALDPGRLVTTDSLIDDLWGEEPPADAANALQAAVSRLRKALRGEVAVESAPGGYRLVLSAEDIDATGFEELSERGRRELAAGRAVEAAAVLFEALALWQGEALGDLPSLAAFAGPPAARLQDLRLAAQEDRFEAELLLGWQATILPELETTVSRHPLRERLAGLRMRALYSAGRRSDALAAYEEIRERLADELGVDPSQELQRIHLALLRGELDLPAPRPEASPGRLPSQVSSFVGRDSELELLAGLMNTSRLVTIVGPGGAGKTRLAVEAVERHPAHRRGRAYFVSLAGVSVPDRLAEELLGVLSPREYRPAELGHGSAADQVAELLGSEDAVLVLDNCEHLVDAAAGLAGSLLDRLPRLRILTTSRESLGIPGEALCPLGPLADADAVRLFVDRAAAVRPGFALDGQTAGPVVDICRRLDGLPLALELAAARLRSMGADQIARRLDDRFRLLSSGNRAAMPRQRTLLAVIEWSWDLLTEEERVLARRMSIFPAGAREEAVEAICSGGVLTEADVVYVLGSLIDKSIVVEAGDRYRMLETIRAYAGSRLLAADEREEVRSRFSRYFADLAEEHEPMLRAHAQMDSLALFDDEHDNMVFALRAAIDGGDAQTAWRLLGPLYSHWNVRFDPRFVTLVNEVLRFGDELPEDVRAAFTAVITVSPAAIEECVRTGAMERYPLLVLMVLPMAYFLGLDELADRELSRVKERPDVWARGCAFWVEAFIRADRGDWAGAAAARAEALRVFEGTGERYGLAVTLSGVARAHSVEGDHDAAIAALNRSLGLVTPFHLWEEELYFRTALAAERGRQGDLGGALAGLEEARAQVRDRGPLHSEIELLLCLAETHRRSGDVERAEQALDRLEELARELSLPAGRAAPARMANLLAAGEAGKARALLPEVVRAVFAIHGANAARDPAAGAQLLAWLLWLEGDSSGAATALGMSRAIRGAFDQGDPELRRLAEALRGRLGEEAYEQCYRLGAELPRDEALGRLIP</sequence>
<comment type="caution">
    <text evidence="5">The sequence shown here is derived from an EMBL/GenBank/DDBJ whole genome shotgun (WGS) entry which is preliminary data.</text>
</comment>
<evidence type="ECO:0000313" key="5">
    <source>
        <dbReference type="EMBL" id="MFC4534918.1"/>
    </source>
</evidence>
<accession>A0ABV9CPK3</accession>
<dbReference type="SUPFAM" id="SSF52540">
    <property type="entry name" value="P-loop containing nucleoside triphosphate hydrolases"/>
    <property type="match status" value="2"/>
</dbReference>
<comment type="similarity">
    <text evidence="1">Belongs to the AfsR/DnrI/RedD regulatory family.</text>
</comment>
<dbReference type="PROSITE" id="PS51755">
    <property type="entry name" value="OMPR_PHOB"/>
    <property type="match status" value="1"/>
</dbReference>
<evidence type="ECO:0000256" key="1">
    <source>
        <dbReference type="ARBA" id="ARBA00005820"/>
    </source>
</evidence>
<dbReference type="SMART" id="SM00862">
    <property type="entry name" value="Trans_reg_C"/>
    <property type="match status" value="1"/>
</dbReference>
<dbReference type="PRINTS" id="PR00364">
    <property type="entry name" value="DISEASERSIST"/>
</dbReference>
<keyword evidence="6" id="KW-1185">Reference proteome</keyword>
<dbReference type="InterPro" id="IPR036388">
    <property type="entry name" value="WH-like_DNA-bd_sf"/>
</dbReference>
<dbReference type="Pfam" id="PF00005">
    <property type="entry name" value="ABC_tran"/>
    <property type="match status" value="1"/>
</dbReference>
<evidence type="ECO:0000259" key="4">
    <source>
        <dbReference type="PROSITE" id="PS51755"/>
    </source>
</evidence>
<protein>
    <submittedName>
        <fullName evidence="5">BTAD domain-containing putative transcriptional regulator</fullName>
    </submittedName>
</protein>
<proteinExistence type="inferred from homology"/>
<dbReference type="InterPro" id="IPR003439">
    <property type="entry name" value="ABC_transporter-like_ATP-bd"/>
</dbReference>
<dbReference type="Pfam" id="PF13401">
    <property type="entry name" value="AAA_22"/>
    <property type="match status" value="1"/>
</dbReference>
<dbReference type="Pfam" id="PF00486">
    <property type="entry name" value="Trans_reg_C"/>
    <property type="match status" value="1"/>
</dbReference>
<reference evidence="6" key="1">
    <citation type="journal article" date="2019" name="Int. J. Syst. Evol. Microbiol.">
        <title>The Global Catalogue of Microorganisms (GCM) 10K type strain sequencing project: providing services to taxonomists for standard genome sequencing and annotation.</title>
        <authorList>
            <consortium name="The Broad Institute Genomics Platform"/>
            <consortium name="The Broad Institute Genome Sequencing Center for Infectious Disease"/>
            <person name="Wu L."/>
            <person name="Ma J."/>
        </authorList>
    </citation>
    <scope>NUCLEOTIDE SEQUENCE [LARGE SCALE GENOMIC DNA]</scope>
    <source>
        <strain evidence="6">CGMCC 4.7132</strain>
    </source>
</reference>
<dbReference type="Pfam" id="PF03704">
    <property type="entry name" value="BTAD"/>
    <property type="match status" value="1"/>
</dbReference>
<feature type="DNA-binding region" description="OmpR/PhoB-type" evidence="3">
    <location>
        <begin position="119"/>
        <end position="217"/>
    </location>
</feature>
<dbReference type="InterPro" id="IPR027417">
    <property type="entry name" value="P-loop_NTPase"/>
</dbReference>
<dbReference type="Gene3D" id="1.10.10.10">
    <property type="entry name" value="Winged helix-like DNA-binding domain superfamily/Winged helix DNA-binding domain"/>
    <property type="match status" value="1"/>
</dbReference>
<dbReference type="EMBL" id="JBHSFP010000026">
    <property type="protein sequence ID" value="MFC4534918.1"/>
    <property type="molecule type" value="Genomic_DNA"/>
</dbReference>
<dbReference type="InterPro" id="IPR011990">
    <property type="entry name" value="TPR-like_helical_dom_sf"/>
</dbReference>
<gene>
    <name evidence="5" type="ORF">ACFO60_29510</name>
</gene>
<dbReference type="InterPro" id="IPR049945">
    <property type="entry name" value="AAA_22"/>
</dbReference>
<dbReference type="InterPro" id="IPR016032">
    <property type="entry name" value="Sig_transdc_resp-reg_C-effctor"/>
</dbReference>
<evidence type="ECO:0000256" key="3">
    <source>
        <dbReference type="PROSITE-ProRule" id="PRU01091"/>
    </source>
</evidence>
<feature type="domain" description="OmpR/PhoB-type" evidence="4">
    <location>
        <begin position="119"/>
        <end position="217"/>
    </location>
</feature>
<dbReference type="InterPro" id="IPR001867">
    <property type="entry name" value="OmpR/PhoB-type_DNA-bd"/>
</dbReference>
<dbReference type="Gene3D" id="1.25.40.10">
    <property type="entry name" value="Tetratricopeptide repeat domain"/>
    <property type="match status" value="2"/>
</dbReference>
<dbReference type="PANTHER" id="PTHR47691">
    <property type="entry name" value="REGULATOR-RELATED"/>
    <property type="match status" value="1"/>
</dbReference>
<evidence type="ECO:0000313" key="6">
    <source>
        <dbReference type="Proteomes" id="UP001596004"/>
    </source>
</evidence>
<dbReference type="Gene3D" id="3.40.50.300">
    <property type="entry name" value="P-loop containing nucleotide triphosphate hydrolases"/>
    <property type="match status" value="2"/>
</dbReference>
<dbReference type="Proteomes" id="UP001596004">
    <property type="component" value="Unassembled WGS sequence"/>
</dbReference>
<dbReference type="InterPro" id="IPR005158">
    <property type="entry name" value="BTAD"/>
</dbReference>
<name>A0ABV9CPK3_9ACTN</name>
<evidence type="ECO:0000256" key="2">
    <source>
        <dbReference type="ARBA" id="ARBA00023125"/>
    </source>
</evidence>
<keyword evidence="2 3" id="KW-0238">DNA-binding</keyword>
<dbReference type="SMART" id="SM01043">
    <property type="entry name" value="BTAD"/>
    <property type="match status" value="1"/>
</dbReference>
<dbReference type="SUPFAM" id="SSF46894">
    <property type="entry name" value="C-terminal effector domain of the bipartite response regulators"/>
    <property type="match status" value="1"/>
</dbReference>
<dbReference type="SUPFAM" id="SSF48452">
    <property type="entry name" value="TPR-like"/>
    <property type="match status" value="2"/>
</dbReference>
<dbReference type="CDD" id="cd15831">
    <property type="entry name" value="BTAD"/>
    <property type="match status" value="1"/>
</dbReference>